<name>A0A0G0IMV4_9BACT</name>
<dbReference type="AlphaFoldDB" id="A0A0G0IMV4"/>
<dbReference type="Proteomes" id="UP000034917">
    <property type="component" value="Unassembled WGS sequence"/>
</dbReference>
<reference evidence="2 3" key="1">
    <citation type="journal article" date="2015" name="Nature">
        <title>rRNA introns, odd ribosomes, and small enigmatic genomes across a large radiation of phyla.</title>
        <authorList>
            <person name="Brown C.T."/>
            <person name="Hug L.A."/>
            <person name="Thomas B.C."/>
            <person name="Sharon I."/>
            <person name="Castelle C.J."/>
            <person name="Singh A."/>
            <person name="Wilkins M.J."/>
            <person name="Williams K.H."/>
            <person name="Banfield J.F."/>
        </authorList>
    </citation>
    <scope>NUCLEOTIDE SEQUENCE [LARGE SCALE GENOMIC DNA]</scope>
</reference>
<proteinExistence type="predicted"/>
<accession>A0A0G0IMV4</accession>
<evidence type="ECO:0008006" key="4">
    <source>
        <dbReference type="Google" id="ProtNLM"/>
    </source>
</evidence>
<evidence type="ECO:0000256" key="1">
    <source>
        <dbReference type="SAM" id="Phobius"/>
    </source>
</evidence>
<dbReference type="Gene3D" id="2.60.120.1140">
    <property type="entry name" value="Protein of unknown function DUF192"/>
    <property type="match status" value="1"/>
</dbReference>
<protein>
    <recommendedName>
        <fullName evidence="4">DUF192 domain-containing protein</fullName>
    </recommendedName>
</protein>
<keyword evidence="1" id="KW-1133">Transmembrane helix</keyword>
<evidence type="ECO:0000313" key="3">
    <source>
        <dbReference type="Proteomes" id="UP000034917"/>
    </source>
</evidence>
<dbReference type="InterPro" id="IPR038695">
    <property type="entry name" value="Saro_0823-like_sf"/>
</dbReference>
<evidence type="ECO:0000313" key="2">
    <source>
        <dbReference type="EMBL" id="KKQ25534.1"/>
    </source>
</evidence>
<comment type="caution">
    <text evidence="2">The sequence shown here is derived from an EMBL/GenBank/DDBJ whole genome shotgun (WGS) entry which is preliminary data.</text>
</comment>
<keyword evidence="1" id="KW-0812">Transmembrane</keyword>
<gene>
    <name evidence="2" type="ORF">US40_C0007G0033</name>
</gene>
<organism evidence="2 3">
    <name type="scientific">Candidatus Roizmanbacteria bacterium GW2011_GWC2_37_13</name>
    <dbReference type="NCBI Taxonomy" id="1618486"/>
    <lineage>
        <taxon>Bacteria</taxon>
        <taxon>Candidatus Roizmaniibacteriota</taxon>
    </lineage>
</organism>
<feature type="transmembrane region" description="Helical" evidence="1">
    <location>
        <begin position="35"/>
        <end position="53"/>
    </location>
</feature>
<dbReference type="PANTHER" id="PTHR37953:SF1">
    <property type="entry name" value="UPF0127 PROTEIN MJ1496"/>
    <property type="match status" value="1"/>
</dbReference>
<dbReference type="Pfam" id="PF02643">
    <property type="entry name" value="DUF192"/>
    <property type="match status" value="1"/>
</dbReference>
<sequence length="161" mass="19135">MNYTECSSDGQNVRFGSVRSRVQVSPLRLLFMKKYLITSFLIILFFILYFFAIEKSPFIEYKLNNKTYKLLTAKNSVEWQKGLMFYKSKKELKGADGMIFIFPNKEIRSFWNENTYLDLDVYWLDDDRVVGKDYLPSILKTKEPYTINSKEEVDKVIEIIK</sequence>
<dbReference type="EMBL" id="LBSV01000007">
    <property type="protein sequence ID" value="KKQ25534.1"/>
    <property type="molecule type" value="Genomic_DNA"/>
</dbReference>
<dbReference type="InterPro" id="IPR003795">
    <property type="entry name" value="DUF192"/>
</dbReference>
<dbReference type="PANTHER" id="PTHR37953">
    <property type="entry name" value="UPF0127 PROTEIN MJ1496"/>
    <property type="match status" value="1"/>
</dbReference>
<keyword evidence="1" id="KW-0472">Membrane</keyword>